<evidence type="ECO:0000259" key="6">
    <source>
        <dbReference type="PROSITE" id="PS50835"/>
    </source>
</evidence>
<keyword evidence="5" id="KW-0732">Signal</keyword>
<feature type="transmembrane region" description="Helical" evidence="4">
    <location>
        <begin position="384"/>
        <end position="408"/>
    </location>
</feature>
<reference evidence="8" key="1">
    <citation type="submission" date="2015-02" db="EMBL/GenBank/DDBJ databases">
        <title>Genome sequencing for Strongylocentrotus purpuratus.</title>
        <authorList>
            <person name="Murali S."/>
            <person name="Liu Y."/>
            <person name="Vee V."/>
            <person name="English A."/>
            <person name="Wang M."/>
            <person name="Skinner E."/>
            <person name="Han Y."/>
            <person name="Muzny D.M."/>
            <person name="Worley K.C."/>
            <person name="Gibbs R.A."/>
        </authorList>
    </citation>
    <scope>NUCLEOTIDE SEQUENCE</scope>
</reference>
<dbReference type="InterPro" id="IPR007110">
    <property type="entry name" value="Ig-like_dom"/>
</dbReference>
<dbReference type="Pfam" id="PF13927">
    <property type="entry name" value="Ig_3"/>
    <property type="match status" value="1"/>
</dbReference>
<evidence type="ECO:0000313" key="7">
    <source>
        <dbReference type="EnsemblMetazoa" id="XP_030847636"/>
    </source>
</evidence>
<dbReference type="InterPro" id="IPR036179">
    <property type="entry name" value="Ig-like_dom_sf"/>
</dbReference>
<dbReference type="InParanoid" id="A0A7M7PAP1"/>
<keyword evidence="3" id="KW-1015">Disulfide bond</keyword>
<dbReference type="KEGG" id="spu:100892221"/>
<dbReference type="PANTHER" id="PTHR45889">
    <property type="entry name" value="IG-LIKE DOMAIN-CONTAINING PROTEIN"/>
    <property type="match status" value="1"/>
</dbReference>
<dbReference type="GO" id="GO:0050839">
    <property type="term" value="F:cell adhesion molecule binding"/>
    <property type="evidence" value="ECO:0000318"/>
    <property type="project" value="GO_Central"/>
</dbReference>
<dbReference type="GO" id="GO:0005886">
    <property type="term" value="C:plasma membrane"/>
    <property type="evidence" value="ECO:0000318"/>
    <property type="project" value="GO_Central"/>
</dbReference>
<feature type="domain" description="Ig-like" evidence="6">
    <location>
        <begin position="145"/>
        <end position="235"/>
    </location>
</feature>
<dbReference type="Gene3D" id="2.60.40.10">
    <property type="entry name" value="Immunoglobulins"/>
    <property type="match status" value="3"/>
</dbReference>
<feature type="domain" description="Ig-like" evidence="6">
    <location>
        <begin position="32"/>
        <end position="134"/>
    </location>
</feature>
<evidence type="ECO:0000256" key="3">
    <source>
        <dbReference type="ARBA" id="ARBA00023157"/>
    </source>
</evidence>
<accession>A0A7M7PAP1</accession>
<feature type="chain" id="PRO_5029810118" description="Ig-like domain-containing protein" evidence="5">
    <location>
        <begin position="27"/>
        <end position="501"/>
    </location>
</feature>
<keyword evidence="2 4" id="KW-0472">Membrane</keyword>
<feature type="domain" description="Ig-like" evidence="6">
    <location>
        <begin position="249"/>
        <end position="334"/>
    </location>
</feature>
<dbReference type="InterPro" id="IPR003599">
    <property type="entry name" value="Ig_sub"/>
</dbReference>
<feature type="signal peptide" evidence="5">
    <location>
        <begin position="1"/>
        <end position="26"/>
    </location>
</feature>
<proteinExistence type="predicted"/>
<dbReference type="GeneID" id="100892221"/>
<dbReference type="GO" id="GO:0098609">
    <property type="term" value="P:cell-cell adhesion"/>
    <property type="evidence" value="ECO:0000318"/>
    <property type="project" value="GO_Central"/>
</dbReference>
<dbReference type="OrthoDB" id="10028801at2759"/>
<evidence type="ECO:0000313" key="8">
    <source>
        <dbReference type="Proteomes" id="UP000007110"/>
    </source>
</evidence>
<dbReference type="Proteomes" id="UP000007110">
    <property type="component" value="Unassembled WGS sequence"/>
</dbReference>
<dbReference type="EnsemblMetazoa" id="XM_030991776">
    <property type="protein sequence ID" value="XP_030847636"/>
    <property type="gene ID" value="LOC100892221"/>
</dbReference>
<dbReference type="PROSITE" id="PS50835">
    <property type="entry name" value="IG_LIKE"/>
    <property type="match status" value="3"/>
</dbReference>
<evidence type="ECO:0000256" key="5">
    <source>
        <dbReference type="SAM" id="SignalP"/>
    </source>
</evidence>
<organism evidence="7 8">
    <name type="scientific">Strongylocentrotus purpuratus</name>
    <name type="common">Purple sea urchin</name>
    <dbReference type="NCBI Taxonomy" id="7668"/>
    <lineage>
        <taxon>Eukaryota</taxon>
        <taxon>Metazoa</taxon>
        <taxon>Echinodermata</taxon>
        <taxon>Eleutherozoa</taxon>
        <taxon>Echinozoa</taxon>
        <taxon>Echinoidea</taxon>
        <taxon>Euechinoidea</taxon>
        <taxon>Echinacea</taxon>
        <taxon>Camarodonta</taxon>
        <taxon>Echinidea</taxon>
        <taxon>Strongylocentrotidae</taxon>
        <taxon>Strongylocentrotus</taxon>
    </lineage>
</organism>
<dbReference type="SMART" id="SM00409">
    <property type="entry name" value="IG"/>
    <property type="match status" value="2"/>
</dbReference>
<reference evidence="7" key="2">
    <citation type="submission" date="2021-01" db="UniProtKB">
        <authorList>
            <consortium name="EnsemblMetazoa"/>
        </authorList>
    </citation>
    <scope>IDENTIFICATION</scope>
</reference>
<dbReference type="Pfam" id="PF08205">
    <property type="entry name" value="C2-set_2"/>
    <property type="match status" value="1"/>
</dbReference>
<evidence type="ECO:0000256" key="2">
    <source>
        <dbReference type="ARBA" id="ARBA00023136"/>
    </source>
</evidence>
<dbReference type="OMA" id="CKSERAN"/>
<keyword evidence="4" id="KW-1133">Transmembrane helix</keyword>
<name>A0A7M7PAP1_STRPU</name>
<dbReference type="AlphaFoldDB" id="A0A7M7PAP1"/>
<keyword evidence="8" id="KW-1185">Reference proteome</keyword>
<dbReference type="InterPro" id="IPR013783">
    <property type="entry name" value="Ig-like_fold"/>
</dbReference>
<dbReference type="SUPFAM" id="SSF48726">
    <property type="entry name" value="Immunoglobulin"/>
    <property type="match status" value="3"/>
</dbReference>
<protein>
    <recommendedName>
        <fullName evidence="6">Ig-like domain-containing protein</fullName>
    </recommendedName>
</protein>
<comment type="subcellular location">
    <subcellularLocation>
        <location evidence="1">Membrane</location>
        <topology evidence="1">Single-pass membrane protein</topology>
    </subcellularLocation>
</comment>
<keyword evidence="4" id="KW-0812">Transmembrane</keyword>
<dbReference type="InterPro" id="IPR013162">
    <property type="entry name" value="CD80_C2-set"/>
</dbReference>
<dbReference type="RefSeq" id="XP_030847636.1">
    <property type="nucleotide sequence ID" value="XM_030991776.1"/>
</dbReference>
<dbReference type="GO" id="GO:0005911">
    <property type="term" value="C:cell-cell junction"/>
    <property type="evidence" value="ECO:0000318"/>
    <property type="project" value="GO_Central"/>
</dbReference>
<sequence length="501" mass="55872">MAVMSCNNLNVLLVSKALIMLHLALGALCQTAQFTVQPRPVAVLEGRAATMDCSISNLNARHVVLWYRGGILLSNGTAIVGHQLNATRYSIMVNTNSGQYNLHIRSVSKSDDHSYLCAVQSISAAGVAVEVLRSRSARLEIYHLPDRKRFPLCEPLTKLNYTEGEFVTILCKSERANPPVTLKWTRNGILISQVEIDDTVTTGYRTLRHRFQADASLNGASFECHASSEADDTYAEHCVLDGLNILYKPRVSLDKINEAVHADEEFVFQCIADANPEPSHYFWKRSPEIPAERVKFSQDKTQMMINPRDIDNGTLITCNVSNAIGSLSSSLLMIVQPVIVETTTPKSNDSTVVTIRPKTSTDIPPYKPDVGSSASETVPLSPEILAIIIGIIGLLILIVLVITLGYLCRCFPVQHKGSYDNSVYGSTFGPNYGPNERPIWDQTSIYFEPKDHLRELNTWQRTHRPVWQRNVSVQVPHVEEEDPPYQEIGQDWDDGTYTMQI</sequence>
<dbReference type="PANTHER" id="PTHR45889:SF8">
    <property type="entry name" value="IG-LIKE DOMAIN-CONTAINING PROTEIN"/>
    <property type="match status" value="1"/>
</dbReference>
<evidence type="ECO:0000256" key="4">
    <source>
        <dbReference type="SAM" id="Phobius"/>
    </source>
</evidence>
<evidence type="ECO:0000256" key="1">
    <source>
        <dbReference type="ARBA" id="ARBA00004167"/>
    </source>
</evidence>